<protein>
    <submittedName>
        <fullName evidence="1">Uncharacterized protein</fullName>
    </submittedName>
</protein>
<dbReference type="HOGENOM" id="CLU_2798701_0_0_1"/>
<dbReference type="InParanoid" id="U5GR39"/>
<accession>U5GR39</accession>
<reference evidence="1 2" key="1">
    <citation type="journal article" date="2006" name="Science">
        <title>The genome of black cottonwood, Populus trichocarpa (Torr. &amp; Gray).</title>
        <authorList>
            <person name="Tuskan G.A."/>
            <person name="Difazio S."/>
            <person name="Jansson S."/>
            <person name="Bohlmann J."/>
            <person name="Grigoriev I."/>
            <person name="Hellsten U."/>
            <person name="Putnam N."/>
            <person name="Ralph S."/>
            <person name="Rombauts S."/>
            <person name="Salamov A."/>
            <person name="Schein J."/>
            <person name="Sterck L."/>
            <person name="Aerts A."/>
            <person name="Bhalerao R.R."/>
            <person name="Bhalerao R.P."/>
            <person name="Blaudez D."/>
            <person name="Boerjan W."/>
            <person name="Brun A."/>
            <person name="Brunner A."/>
            <person name="Busov V."/>
            <person name="Campbell M."/>
            <person name="Carlson J."/>
            <person name="Chalot M."/>
            <person name="Chapman J."/>
            <person name="Chen G.L."/>
            <person name="Cooper D."/>
            <person name="Coutinho P.M."/>
            <person name="Couturier J."/>
            <person name="Covert S."/>
            <person name="Cronk Q."/>
            <person name="Cunningham R."/>
            <person name="Davis J."/>
            <person name="Degroeve S."/>
            <person name="Dejardin A."/>
            <person name="Depamphilis C."/>
            <person name="Detter J."/>
            <person name="Dirks B."/>
            <person name="Dubchak I."/>
            <person name="Duplessis S."/>
            <person name="Ehlting J."/>
            <person name="Ellis B."/>
            <person name="Gendler K."/>
            <person name="Goodstein D."/>
            <person name="Gribskov M."/>
            <person name="Grimwood J."/>
            <person name="Groover A."/>
            <person name="Gunter L."/>
            <person name="Hamberger B."/>
            <person name="Heinze B."/>
            <person name="Helariutta Y."/>
            <person name="Henrissat B."/>
            <person name="Holligan D."/>
            <person name="Holt R."/>
            <person name="Huang W."/>
            <person name="Islam-Faridi N."/>
            <person name="Jones S."/>
            <person name="Jones-Rhoades M."/>
            <person name="Jorgensen R."/>
            <person name="Joshi C."/>
            <person name="Kangasjarvi J."/>
            <person name="Karlsson J."/>
            <person name="Kelleher C."/>
            <person name="Kirkpatrick R."/>
            <person name="Kirst M."/>
            <person name="Kohler A."/>
            <person name="Kalluri U."/>
            <person name="Larimer F."/>
            <person name="Leebens-Mack J."/>
            <person name="Leple J.C."/>
            <person name="Locascio P."/>
            <person name="Lou Y."/>
            <person name="Lucas S."/>
            <person name="Martin F."/>
            <person name="Montanini B."/>
            <person name="Napoli C."/>
            <person name="Nelson D.R."/>
            <person name="Nelson C."/>
            <person name="Nieminen K."/>
            <person name="Nilsson O."/>
            <person name="Pereda V."/>
            <person name="Peter G."/>
            <person name="Philippe R."/>
            <person name="Pilate G."/>
            <person name="Poliakov A."/>
            <person name="Razumovskaya J."/>
            <person name="Richardson P."/>
            <person name="Rinaldi C."/>
            <person name="Ritland K."/>
            <person name="Rouze P."/>
            <person name="Ryaboy D."/>
            <person name="Schmutz J."/>
            <person name="Schrader J."/>
            <person name="Segerman B."/>
            <person name="Shin H."/>
            <person name="Siddiqui A."/>
            <person name="Sterky F."/>
            <person name="Terry A."/>
            <person name="Tsai C.J."/>
            <person name="Uberbacher E."/>
            <person name="Unneberg P."/>
            <person name="Vahala J."/>
            <person name="Wall K."/>
            <person name="Wessler S."/>
            <person name="Yang G."/>
            <person name="Yin T."/>
            <person name="Douglas C."/>
            <person name="Marra M."/>
            <person name="Sandberg G."/>
            <person name="Van de Peer Y."/>
            <person name="Rokhsar D."/>
        </authorList>
    </citation>
    <scope>NUCLEOTIDE SEQUENCE [LARGE SCALE GENOMIC DNA]</scope>
    <source>
        <strain evidence="2">cv. Nisqually</strain>
    </source>
</reference>
<proteinExistence type="predicted"/>
<dbReference type="EMBL" id="CM009292">
    <property type="protein sequence ID" value="PNT46197.1"/>
    <property type="molecule type" value="Genomic_DNA"/>
</dbReference>
<keyword evidence="2" id="KW-1185">Reference proteome</keyword>
<evidence type="ECO:0000313" key="2">
    <source>
        <dbReference type="Proteomes" id="UP000006729"/>
    </source>
</evidence>
<dbReference type="AlphaFoldDB" id="U5GR39"/>
<gene>
    <name evidence="1" type="ORF">POPTR_003G178100</name>
</gene>
<evidence type="ECO:0000313" key="1">
    <source>
        <dbReference type="EMBL" id="PNT46197.1"/>
    </source>
</evidence>
<organism evidence="1 2">
    <name type="scientific">Populus trichocarpa</name>
    <name type="common">Western balsam poplar</name>
    <name type="synonym">Populus balsamifera subsp. trichocarpa</name>
    <dbReference type="NCBI Taxonomy" id="3694"/>
    <lineage>
        <taxon>Eukaryota</taxon>
        <taxon>Viridiplantae</taxon>
        <taxon>Streptophyta</taxon>
        <taxon>Embryophyta</taxon>
        <taxon>Tracheophyta</taxon>
        <taxon>Spermatophyta</taxon>
        <taxon>Magnoliopsida</taxon>
        <taxon>eudicotyledons</taxon>
        <taxon>Gunneridae</taxon>
        <taxon>Pentapetalae</taxon>
        <taxon>rosids</taxon>
        <taxon>fabids</taxon>
        <taxon>Malpighiales</taxon>
        <taxon>Salicaceae</taxon>
        <taxon>Saliceae</taxon>
        <taxon>Populus</taxon>
    </lineage>
</organism>
<dbReference type="Proteomes" id="UP000006729">
    <property type="component" value="Chromosome 3"/>
</dbReference>
<name>U5GR39_POPTR</name>
<sequence>MTENSLFMTEFQVLDNLTPRRIMLKIVQHGNKKHIKRRVVEADLMQKVSEKSQGLHGLIHKQLHQLVV</sequence>